<protein>
    <submittedName>
        <fullName evidence="1">Uncharacterized protein</fullName>
    </submittedName>
</protein>
<dbReference type="OrthoDB" id="185373at2759"/>
<accession>A0A1V9Y9R2</accession>
<dbReference type="AlphaFoldDB" id="A0A1V9Y9R2"/>
<keyword evidence="2" id="KW-1185">Reference proteome</keyword>
<name>A0A1V9Y9R2_ACHHY</name>
<sequence length="626" mass="68158">MLAAARRFFPRTVVRGLSTRSAPVADPAKEAQVEAAWRSLKEAPAAVPVKDYLNVWHESLHLPRPALTHQVWTALTAHFPHELSIDMFEATAAALLGYDDQAVIDLFDTQIAQRPGLVTDTFRGIAIRAFCDLDQADKADALVAELKTTDMHLQARVLYAYARLGDNVACDRIKAALEAAPSTWTAKGCDNVLRALGTLYPIDTVFDFFQRMLAQGILPTPTSVRLLLQACLYGRHTAHLDRLLTNIPKLKLPSDPALLQAQIAGHASLGHGFDTMLPLTAALATTHPTDARTLPTLYDVFYNAMDQDDVEAGLALLAQLAPFPVPPAMLFKVVEALPDDADDDLWRATEPLLLTALAHHKAEVPPHLCTPVFAACHRRGDVDALVKLFHAVAMAGVVPSKTALGIAAKSCKMQQAPAPATRASVADAVAVLVTSWQSANPIESAHLVSLALFGHAPGSVVTAILQRAAEWDPVLVSSALSALGQVEDLEALDVVYADAVARGAADDRVHTQYVRLLLHVGRHRSMKTLATVLPTAPVPVPLAEDVLVAMMRCRRYKQAIRLLPLVPTRPETFVRVFHEGLSYARSKTWLTRLYDLCKHRARLPAEDLSEYRRLLDASAGTDQVTK</sequence>
<comment type="caution">
    <text evidence="1">The sequence shown here is derived from an EMBL/GenBank/DDBJ whole genome shotgun (WGS) entry which is preliminary data.</text>
</comment>
<dbReference type="EMBL" id="JNBR01002443">
    <property type="protein sequence ID" value="OQR82475.1"/>
    <property type="molecule type" value="Genomic_DNA"/>
</dbReference>
<evidence type="ECO:0000313" key="1">
    <source>
        <dbReference type="EMBL" id="OQR82475.1"/>
    </source>
</evidence>
<dbReference type="STRING" id="1202772.A0A1V9Y9R2"/>
<organism evidence="1 2">
    <name type="scientific">Achlya hypogyna</name>
    <name type="common">Oomycete</name>
    <name type="synonym">Protoachlya hypogyna</name>
    <dbReference type="NCBI Taxonomy" id="1202772"/>
    <lineage>
        <taxon>Eukaryota</taxon>
        <taxon>Sar</taxon>
        <taxon>Stramenopiles</taxon>
        <taxon>Oomycota</taxon>
        <taxon>Saprolegniomycetes</taxon>
        <taxon>Saprolegniales</taxon>
        <taxon>Achlyaceae</taxon>
        <taxon>Achlya</taxon>
    </lineage>
</organism>
<gene>
    <name evidence="1" type="ORF">ACHHYP_15972</name>
</gene>
<evidence type="ECO:0000313" key="2">
    <source>
        <dbReference type="Proteomes" id="UP000243579"/>
    </source>
</evidence>
<dbReference type="Proteomes" id="UP000243579">
    <property type="component" value="Unassembled WGS sequence"/>
</dbReference>
<proteinExistence type="predicted"/>
<reference evidence="1 2" key="1">
    <citation type="journal article" date="2014" name="Genome Biol. Evol.">
        <title>The secreted proteins of Achlya hypogyna and Thraustotheca clavata identify the ancestral oomycete secretome and reveal gene acquisitions by horizontal gene transfer.</title>
        <authorList>
            <person name="Misner I."/>
            <person name="Blouin N."/>
            <person name="Leonard G."/>
            <person name="Richards T.A."/>
            <person name="Lane C.E."/>
        </authorList>
    </citation>
    <scope>NUCLEOTIDE SEQUENCE [LARGE SCALE GENOMIC DNA]</scope>
    <source>
        <strain evidence="1 2">ATCC 48635</strain>
    </source>
</reference>